<keyword evidence="4" id="KW-1185">Reference proteome</keyword>
<proteinExistence type="predicted"/>
<accession>A0A931E953</accession>
<feature type="compositionally biased region" description="Polar residues" evidence="1">
    <location>
        <begin position="30"/>
        <end position="44"/>
    </location>
</feature>
<dbReference type="EMBL" id="JADWYR010000001">
    <property type="protein sequence ID" value="MBG9376479.1"/>
    <property type="molecule type" value="Genomic_DNA"/>
</dbReference>
<reference evidence="3" key="1">
    <citation type="submission" date="2020-11" db="EMBL/GenBank/DDBJ databases">
        <title>Bacterial whole genome sequence for Panacibacter sp. DH6.</title>
        <authorList>
            <person name="Le V."/>
            <person name="Ko S."/>
            <person name="Ahn C.-Y."/>
            <person name="Oh H.-M."/>
        </authorList>
    </citation>
    <scope>NUCLEOTIDE SEQUENCE</scope>
    <source>
        <strain evidence="3">DH6</strain>
    </source>
</reference>
<name>A0A931E953_9BACT</name>
<evidence type="ECO:0000256" key="1">
    <source>
        <dbReference type="SAM" id="MobiDB-lite"/>
    </source>
</evidence>
<protein>
    <submittedName>
        <fullName evidence="3">Uncharacterized protein</fullName>
    </submittedName>
</protein>
<gene>
    <name evidence="3" type="ORF">I5907_09560</name>
</gene>
<sequence>MKALSIAVFTTILLSACGNGANENKGTETEPATTSPGATVTDSGKSMGDTMMQPNGVSNGTVVVDSTKD</sequence>
<feature type="chain" id="PRO_5038009523" evidence="2">
    <location>
        <begin position="22"/>
        <end position="69"/>
    </location>
</feature>
<dbReference type="PROSITE" id="PS51257">
    <property type="entry name" value="PROKAR_LIPOPROTEIN"/>
    <property type="match status" value="1"/>
</dbReference>
<comment type="caution">
    <text evidence="3">The sequence shown here is derived from an EMBL/GenBank/DDBJ whole genome shotgun (WGS) entry which is preliminary data.</text>
</comment>
<keyword evidence="2" id="KW-0732">Signal</keyword>
<dbReference type="Proteomes" id="UP000628448">
    <property type="component" value="Unassembled WGS sequence"/>
</dbReference>
<organism evidence="3 4">
    <name type="scientific">Panacibacter microcysteis</name>
    <dbReference type="NCBI Taxonomy" id="2793269"/>
    <lineage>
        <taxon>Bacteria</taxon>
        <taxon>Pseudomonadati</taxon>
        <taxon>Bacteroidota</taxon>
        <taxon>Chitinophagia</taxon>
        <taxon>Chitinophagales</taxon>
        <taxon>Chitinophagaceae</taxon>
        <taxon>Panacibacter</taxon>
    </lineage>
</organism>
<feature type="region of interest" description="Disordered" evidence="1">
    <location>
        <begin position="18"/>
        <end position="69"/>
    </location>
</feature>
<feature type="compositionally biased region" description="Polar residues" evidence="1">
    <location>
        <begin position="52"/>
        <end position="61"/>
    </location>
</feature>
<evidence type="ECO:0000256" key="2">
    <source>
        <dbReference type="SAM" id="SignalP"/>
    </source>
</evidence>
<dbReference type="AlphaFoldDB" id="A0A931E953"/>
<evidence type="ECO:0000313" key="4">
    <source>
        <dbReference type="Proteomes" id="UP000628448"/>
    </source>
</evidence>
<evidence type="ECO:0000313" key="3">
    <source>
        <dbReference type="EMBL" id="MBG9376479.1"/>
    </source>
</evidence>
<feature type="signal peptide" evidence="2">
    <location>
        <begin position="1"/>
        <end position="21"/>
    </location>
</feature>
<dbReference type="RefSeq" id="WP_196990488.1">
    <property type="nucleotide sequence ID" value="NZ_JADWYR010000001.1"/>
</dbReference>